<dbReference type="RefSeq" id="WP_091153002.1">
    <property type="nucleotide sequence ID" value="NZ_FNAI01000012.1"/>
</dbReference>
<dbReference type="InterPro" id="IPR008756">
    <property type="entry name" value="Peptidase_M56"/>
</dbReference>
<feature type="transmembrane region" description="Helical" evidence="1">
    <location>
        <begin position="188"/>
        <end position="207"/>
    </location>
</feature>
<dbReference type="EMBL" id="FNAI01000012">
    <property type="protein sequence ID" value="SDF08418.1"/>
    <property type="molecule type" value="Genomic_DNA"/>
</dbReference>
<dbReference type="Proteomes" id="UP000199072">
    <property type="component" value="Unassembled WGS sequence"/>
</dbReference>
<feature type="transmembrane region" description="Helical" evidence="1">
    <location>
        <begin position="98"/>
        <end position="117"/>
    </location>
</feature>
<proteinExistence type="predicted"/>
<feature type="transmembrane region" description="Helical" evidence="1">
    <location>
        <begin position="272"/>
        <end position="292"/>
    </location>
</feature>
<sequence length="507" mass="58231">MIGYLLNFTLCSAVLLVAYHLLLKNKAMYSFNRVYLLAGLILSLVIPLIAINREAIPAPAAAIITPVQEQLAYNFTAITDNTNQPDTVKEVKNTAYHINFYLLLYAAVSSIILFRFAKNLYTIRASAQNNKRLDYRDAKLILIEKELTPHTFLNYIFLNSNEYHQHKIEPEILNHELAHARQRHSYDVIFIELIFALCWFNPFLLLYRKAMQLNHEFLADAAVLNDNHNVTSYQQLLFSKVSQLQSLGITSQFNYSVTKKRLIMMTKTTSSATAWLTRLAIIPVMAIALVLFCNKTNAALKNVTIPKIDLSQKPEPLKKQDSLKVKPKIISFGKYPHTKNGVSDDLLKEYQTLTDKYIDPNDKSVFKQVKFPPPVSAADRARMDAIFKQMSLEQQGVQKIAFIKNAGPLHRAVPTQAQLNTWKNKKVYGVWIDEKHIDNAKLDNHEPNEFAEYFVSNLLPAARWGLNKGHSYQVNIMTTQYYNNYVKESRKSIMLFPWDMKARGYTK</sequence>
<feature type="transmembrane region" description="Helical" evidence="1">
    <location>
        <begin position="6"/>
        <end position="22"/>
    </location>
</feature>
<keyword evidence="1" id="KW-0812">Transmembrane</keyword>
<dbReference type="InterPro" id="IPR052173">
    <property type="entry name" value="Beta-lactam_resp_regulator"/>
</dbReference>
<dbReference type="PANTHER" id="PTHR34978">
    <property type="entry name" value="POSSIBLE SENSOR-TRANSDUCER PROTEIN BLAR"/>
    <property type="match status" value="1"/>
</dbReference>
<accession>A0A1G7I743</accession>
<dbReference type="STRING" id="1391627.SAMN05216464_112172"/>
<dbReference type="AlphaFoldDB" id="A0A1G7I743"/>
<keyword evidence="1" id="KW-0472">Membrane</keyword>
<feature type="transmembrane region" description="Helical" evidence="1">
    <location>
        <begin position="34"/>
        <end position="51"/>
    </location>
</feature>
<dbReference type="OrthoDB" id="649093at2"/>
<evidence type="ECO:0000313" key="3">
    <source>
        <dbReference type="EMBL" id="SDF08418.1"/>
    </source>
</evidence>
<name>A0A1G7I743_9SPHI</name>
<evidence type="ECO:0000256" key="1">
    <source>
        <dbReference type="SAM" id="Phobius"/>
    </source>
</evidence>
<organism evidence="3 4">
    <name type="scientific">Mucilaginibacter pineti</name>
    <dbReference type="NCBI Taxonomy" id="1391627"/>
    <lineage>
        <taxon>Bacteria</taxon>
        <taxon>Pseudomonadati</taxon>
        <taxon>Bacteroidota</taxon>
        <taxon>Sphingobacteriia</taxon>
        <taxon>Sphingobacteriales</taxon>
        <taxon>Sphingobacteriaceae</taxon>
        <taxon>Mucilaginibacter</taxon>
    </lineage>
</organism>
<dbReference type="Pfam" id="PF05569">
    <property type="entry name" value="Peptidase_M56"/>
    <property type="match status" value="1"/>
</dbReference>
<keyword evidence="4" id="KW-1185">Reference proteome</keyword>
<dbReference type="PANTHER" id="PTHR34978:SF3">
    <property type="entry name" value="SLR0241 PROTEIN"/>
    <property type="match status" value="1"/>
</dbReference>
<reference evidence="3 4" key="1">
    <citation type="submission" date="2016-10" db="EMBL/GenBank/DDBJ databases">
        <authorList>
            <person name="de Groot N.N."/>
        </authorList>
    </citation>
    <scope>NUCLEOTIDE SEQUENCE [LARGE SCALE GENOMIC DNA]</scope>
    <source>
        <strain evidence="3 4">47C3B</strain>
    </source>
</reference>
<protein>
    <submittedName>
        <fullName evidence="3">Signal transducer regulating beta-lactamase production, contains metallopeptidase domain</fullName>
    </submittedName>
</protein>
<feature type="domain" description="Peptidase M56" evidence="2">
    <location>
        <begin position="36"/>
        <end position="264"/>
    </location>
</feature>
<gene>
    <name evidence="3" type="ORF">SAMN05216464_112172</name>
</gene>
<evidence type="ECO:0000259" key="2">
    <source>
        <dbReference type="Pfam" id="PF05569"/>
    </source>
</evidence>
<keyword evidence="1" id="KW-1133">Transmembrane helix</keyword>
<evidence type="ECO:0000313" key="4">
    <source>
        <dbReference type="Proteomes" id="UP000199072"/>
    </source>
</evidence>